<evidence type="ECO:0000313" key="3">
    <source>
        <dbReference type="Proteomes" id="UP000014974"/>
    </source>
</evidence>
<accession>S7WIM1</accession>
<dbReference type="EMBL" id="ATNM01000143">
    <property type="protein sequence ID" value="EPR66574.1"/>
    <property type="molecule type" value="Genomic_DNA"/>
</dbReference>
<evidence type="ECO:0000256" key="1">
    <source>
        <dbReference type="SAM" id="Phobius"/>
    </source>
</evidence>
<proteinExistence type="predicted"/>
<comment type="caution">
    <text evidence="2">The sequence shown here is derived from an EMBL/GenBank/DDBJ whole genome shotgun (WGS) entry which is preliminary data.</text>
</comment>
<evidence type="ECO:0000313" key="2">
    <source>
        <dbReference type="EMBL" id="EPR66574.1"/>
    </source>
</evidence>
<keyword evidence="1" id="KW-0472">Membrane</keyword>
<keyword evidence="1" id="KW-1133">Transmembrane helix</keyword>
<keyword evidence="1" id="KW-0812">Transmembrane</keyword>
<dbReference type="Proteomes" id="UP000014974">
    <property type="component" value="Unassembled WGS sequence"/>
</dbReference>
<protein>
    <submittedName>
        <fullName evidence="2">Uncharacterized protein</fullName>
    </submittedName>
</protein>
<gene>
    <name evidence="2" type="ORF">ADICYQ_4336</name>
</gene>
<feature type="transmembrane region" description="Helical" evidence="1">
    <location>
        <begin position="12"/>
        <end position="29"/>
    </location>
</feature>
<name>S7WIM1_9BACT</name>
<dbReference type="AlphaFoldDB" id="S7WIM1"/>
<reference evidence="2 3" key="1">
    <citation type="journal article" date="2013" name="Genome Announc.">
        <title>Draft Genome Sequence of Cyclobacterium qasimii Strain M12-11BT, Isolated from Arctic Marine Sediment.</title>
        <authorList>
            <person name="Shivaji S."/>
            <person name="Ara S."/>
            <person name="Singh A."/>
            <person name="Kumar Pinnaka A."/>
        </authorList>
    </citation>
    <scope>NUCLEOTIDE SEQUENCE [LARGE SCALE GENOMIC DNA]</scope>
    <source>
        <strain evidence="2 3">M12-11B</strain>
    </source>
</reference>
<sequence length="37" mass="4139">MPHPSPIQPNPKGFAMTVMINIFICFIVNPRPEGSEQ</sequence>
<organism evidence="2 3">
    <name type="scientific">Cyclobacterium qasimii M12-11B</name>
    <dbReference type="NCBI Taxonomy" id="641524"/>
    <lineage>
        <taxon>Bacteria</taxon>
        <taxon>Pseudomonadati</taxon>
        <taxon>Bacteroidota</taxon>
        <taxon>Cytophagia</taxon>
        <taxon>Cytophagales</taxon>
        <taxon>Cyclobacteriaceae</taxon>
        <taxon>Cyclobacterium</taxon>
    </lineage>
</organism>